<protein>
    <submittedName>
        <fullName evidence="1">Uncharacterized protein</fullName>
    </submittedName>
</protein>
<dbReference type="EMBL" id="UINC01178025">
    <property type="protein sequence ID" value="SVD85964.1"/>
    <property type="molecule type" value="Genomic_DNA"/>
</dbReference>
<name>A0A382YRX4_9ZZZZ</name>
<proteinExistence type="predicted"/>
<gene>
    <name evidence="1" type="ORF">METZ01_LOCUS438818</name>
</gene>
<dbReference type="AlphaFoldDB" id="A0A382YRX4"/>
<accession>A0A382YRX4</accession>
<organism evidence="1">
    <name type="scientific">marine metagenome</name>
    <dbReference type="NCBI Taxonomy" id="408172"/>
    <lineage>
        <taxon>unclassified sequences</taxon>
        <taxon>metagenomes</taxon>
        <taxon>ecological metagenomes</taxon>
    </lineage>
</organism>
<sequence>MYILIPTTDAITPTRHATSNIMPIDSVFVSSIVN</sequence>
<evidence type="ECO:0000313" key="1">
    <source>
        <dbReference type="EMBL" id="SVD85964.1"/>
    </source>
</evidence>
<reference evidence="1" key="1">
    <citation type="submission" date="2018-05" db="EMBL/GenBank/DDBJ databases">
        <authorList>
            <person name="Lanie J.A."/>
            <person name="Ng W.-L."/>
            <person name="Kazmierczak K.M."/>
            <person name="Andrzejewski T.M."/>
            <person name="Davidsen T.M."/>
            <person name="Wayne K.J."/>
            <person name="Tettelin H."/>
            <person name="Glass J.I."/>
            <person name="Rusch D."/>
            <person name="Podicherti R."/>
            <person name="Tsui H.-C.T."/>
            <person name="Winkler M.E."/>
        </authorList>
    </citation>
    <scope>NUCLEOTIDE SEQUENCE</scope>
</reference>